<gene>
    <name evidence="1" type="ORF">CLV99_4250</name>
</gene>
<dbReference type="AlphaFoldDB" id="A0A4V6PXB6"/>
<accession>A0A4V6PXB6</accession>
<dbReference type="RefSeq" id="WP_133586393.1">
    <property type="nucleotide sequence ID" value="NZ_SNYV01000018.1"/>
</dbReference>
<proteinExistence type="predicted"/>
<evidence type="ECO:0000313" key="2">
    <source>
        <dbReference type="Proteomes" id="UP000295292"/>
    </source>
</evidence>
<protein>
    <submittedName>
        <fullName evidence="1">Uncharacterized protein</fullName>
    </submittedName>
</protein>
<dbReference type="EMBL" id="SNYV01000018">
    <property type="protein sequence ID" value="TDQ73813.1"/>
    <property type="molecule type" value="Genomic_DNA"/>
</dbReference>
<reference evidence="1 2" key="1">
    <citation type="submission" date="2019-03" db="EMBL/GenBank/DDBJ databases">
        <title>Genomic Encyclopedia of Archaeal and Bacterial Type Strains, Phase II (KMG-II): from individual species to whole genera.</title>
        <authorList>
            <person name="Goeker M."/>
        </authorList>
    </citation>
    <scope>NUCLEOTIDE SEQUENCE [LARGE SCALE GENOMIC DNA]</scope>
    <source>
        <strain evidence="1 2">DSM 28353</strain>
    </source>
</reference>
<dbReference type="Proteomes" id="UP000295292">
    <property type="component" value="Unassembled WGS sequence"/>
</dbReference>
<sequence length="147" mass="17169">MYQKLKESLWAFIVVNNPDLMFRLQDEYSVVTYLEEKVSKVMPTALKLLETDKPSHAIIELCLNEMTADLKPSRYQYILGLLQSYFSNRHKELAELGTLTYVAVRLVDHCQEVLDKFPFCEKSKESDELSVQMQCMIGDFLLNLEDY</sequence>
<dbReference type="OrthoDB" id="660922at2"/>
<organism evidence="1 2">
    <name type="scientific">Sphingobacterium yanglingense</name>
    <dbReference type="NCBI Taxonomy" id="1437280"/>
    <lineage>
        <taxon>Bacteria</taxon>
        <taxon>Pseudomonadati</taxon>
        <taxon>Bacteroidota</taxon>
        <taxon>Sphingobacteriia</taxon>
        <taxon>Sphingobacteriales</taxon>
        <taxon>Sphingobacteriaceae</taxon>
        <taxon>Sphingobacterium</taxon>
    </lineage>
</organism>
<name>A0A4V6PXB6_9SPHI</name>
<evidence type="ECO:0000313" key="1">
    <source>
        <dbReference type="EMBL" id="TDQ73813.1"/>
    </source>
</evidence>
<comment type="caution">
    <text evidence="1">The sequence shown here is derived from an EMBL/GenBank/DDBJ whole genome shotgun (WGS) entry which is preliminary data.</text>
</comment>
<keyword evidence="2" id="KW-1185">Reference proteome</keyword>